<comment type="caution">
    <text evidence="5">The sequence shown here is derived from an EMBL/GenBank/DDBJ whole genome shotgun (WGS) entry which is preliminary data.</text>
</comment>
<sequence>MSSISKYMWTGTMQDYVLLGLAALSLLCVRYIWGRMWSCEGKSNADIRSLRTPEITVPGHQASSRRAKQLYDVFLVLDVEGTCEDRSKAFDYPNEIIEWPVCILRWKDKDNDGFAENLEVVSEFRSFVRPTWRPRLSDFCTQLTGITQEQVDSAPTFTELLDSFREFLEANGLIDPDTGRRLVRFCWCTDGPHDICDFVVKQCFISKVPMPAWITGDVLDIRKAVHILLDASGKPSTTSDRPGQQYAFPMPRRVALTIPRQLASLGLAPFQGRQHSGIDDTRNIARILAELPKRGVKLEPNIHINPRKRWPWMGKRGKILEDYI</sequence>
<dbReference type="EMBL" id="JADCUA010000002">
    <property type="protein sequence ID" value="KAH9842902.1"/>
    <property type="molecule type" value="Genomic_DNA"/>
</dbReference>
<dbReference type="GeneID" id="72003182"/>
<dbReference type="Proteomes" id="UP000814176">
    <property type="component" value="Unassembled WGS sequence"/>
</dbReference>
<gene>
    <name evidence="5" type="ORF">C8Q71DRAFT_735105</name>
</gene>
<keyword evidence="1" id="KW-0540">Nuclease</keyword>
<evidence type="ECO:0000313" key="5">
    <source>
        <dbReference type="EMBL" id="KAH9842902.1"/>
    </source>
</evidence>
<proteinExistence type="predicted"/>
<evidence type="ECO:0000256" key="1">
    <source>
        <dbReference type="ARBA" id="ARBA00022722"/>
    </source>
</evidence>
<dbReference type="InterPro" id="IPR051274">
    <property type="entry name" value="3-5_Exoribonuclease"/>
</dbReference>
<dbReference type="Pfam" id="PF00929">
    <property type="entry name" value="RNase_T"/>
    <property type="match status" value="1"/>
</dbReference>
<keyword evidence="2" id="KW-0378">Hydrolase</keyword>
<protein>
    <submittedName>
        <fullName evidence="5">Ribonuclease H-like domain-containing protein</fullName>
    </submittedName>
</protein>
<accession>A0ABQ8KUZ3</accession>
<dbReference type="Gene3D" id="3.30.420.10">
    <property type="entry name" value="Ribonuclease H-like superfamily/Ribonuclease H"/>
    <property type="match status" value="1"/>
</dbReference>
<dbReference type="InterPro" id="IPR012337">
    <property type="entry name" value="RNaseH-like_sf"/>
</dbReference>
<dbReference type="SUPFAM" id="SSF53098">
    <property type="entry name" value="Ribonuclease H-like"/>
    <property type="match status" value="1"/>
</dbReference>
<dbReference type="PANTHER" id="PTHR23044">
    <property type="entry name" value="3'-5' EXONUCLEASE ERI1-RELATED"/>
    <property type="match status" value="1"/>
</dbReference>
<evidence type="ECO:0000259" key="4">
    <source>
        <dbReference type="SMART" id="SM00479"/>
    </source>
</evidence>
<keyword evidence="3" id="KW-0269">Exonuclease</keyword>
<evidence type="ECO:0000256" key="3">
    <source>
        <dbReference type="ARBA" id="ARBA00022839"/>
    </source>
</evidence>
<organism evidence="5 6">
    <name type="scientific">Rhodofomes roseus</name>
    <dbReference type="NCBI Taxonomy" id="34475"/>
    <lineage>
        <taxon>Eukaryota</taxon>
        <taxon>Fungi</taxon>
        <taxon>Dikarya</taxon>
        <taxon>Basidiomycota</taxon>
        <taxon>Agaricomycotina</taxon>
        <taxon>Agaricomycetes</taxon>
        <taxon>Polyporales</taxon>
        <taxon>Rhodofomes</taxon>
    </lineage>
</organism>
<dbReference type="SMART" id="SM00479">
    <property type="entry name" value="EXOIII"/>
    <property type="match status" value="1"/>
</dbReference>
<evidence type="ECO:0000256" key="2">
    <source>
        <dbReference type="ARBA" id="ARBA00022801"/>
    </source>
</evidence>
<dbReference type="PANTHER" id="PTHR23044:SF61">
    <property type="entry name" value="3'-5' EXORIBONUCLEASE 1-RELATED"/>
    <property type="match status" value="1"/>
</dbReference>
<dbReference type="CDD" id="cd06133">
    <property type="entry name" value="ERI-1_3'hExo_like"/>
    <property type="match status" value="1"/>
</dbReference>
<feature type="domain" description="Exonuclease" evidence="4">
    <location>
        <begin position="73"/>
        <end position="297"/>
    </location>
</feature>
<keyword evidence="6" id="KW-1185">Reference proteome</keyword>
<name>A0ABQ8KUZ3_9APHY</name>
<dbReference type="InterPro" id="IPR036397">
    <property type="entry name" value="RNaseH_sf"/>
</dbReference>
<reference evidence="5 6" key="1">
    <citation type="journal article" date="2021" name="Environ. Microbiol.">
        <title>Gene family expansions and transcriptome signatures uncover fungal adaptations to wood decay.</title>
        <authorList>
            <person name="Hage H."/>
            <person name="Miyauchi S."/>
            <person name="Viragh M."/>
            <person name="Drula E."/>
            <person name="Min B."/>
            <person name="Chaduli D."/>
            <person name="Navarro D."/>
            <person name="Favel A."/>
            <person name="Norest M."/>
            <person name="Lesage-Meessen L."/>
            <person name="Balint B."/>
            <person name="Merenyi Z."/>
            <person name="de Eugenio L."/>
            <person name="Morin E."/>
            <person name="Martinez A.T."/>
            <person name="Baldrian P."/>
            <person name="Stursova M."/>
            <person name="Martinez M.J."/>
            <person name="Novotny C."/>
            <person name="Magnuson J.K."/>
            <person name="Spatafora J.W."/>
            <person name="Maurice S."/>
            <person name="Pangilinan J."/>
            <person name="Andreopoulos W."/>
            <person name="LaButti K."/>
            <person name="Hundley H."/>
            <person name="Na H."/>
            <person name="Kuo A."/>
            <person name="Barry K."/>
            <person name="Lipzen A."/>
            <person name="Henrissat B."/>
            <person name="Riley R."/>
            <person name="Ahrendt S."/>
            <person name="Nagy L.G."/>
            <person name="Grigoriev I.V."/>
            <person name="Martin F."/>
            <person name="Rosso M.N."/>
        </authorList>
    </citation>
    <scope>NUCLEOTIDE SEQUENCE [LARGE SCALE GENOMIC DNA]</scope>
    <source>
        <strain evidence="5 6">CIRM-BRFM 1785</strain>
    </source>
</reference>
<dbReference type="InterPro" id="IPR047201">
    <property type="entry name" value="ERI-1_3'hExo-like"/>
</dbReference>
<evidence type="ECO:0000313" key="6">
    <source>
        <dbReference type="Proteomes" id="UP000814176"/>
    </source>
</evidence>
<dbReference type="InterPro" id="IPR013520">
    <property type="entry name" value="Ribonucl_H"/>
</dbReference>
<dbReference type="RefSeq" id="XP_047783949.1">
    <property type="nucleotide sequence ID" value="XM_047922450.1"/>
</dbReference>